<gene>
    <name evidence="1" type="primary">g5561</name>
    <name evidence="1" type="ORF">EsDP_00005561</name>
</gene>
<dbReference type="SUPFAM" id="SSF52833">
    <property type="entry name" value="Thioredoxin-like"/>
    <property type="match status" value="1"/>
</dbReference>
<reference evidence="2" key="1">
    <citation type="submission" date="2024-06" db="EMBL/GenBank/DDBJ databases">
        <title>Draft Genome Sequences of Epichloe bromicola Strains Isolated from Elymus ciliaris.</title>
        <authorList>
            <consortium name="Epichloe bromicola genome sequencing consortium"/>
            <person name="Miura A."/>
            <person name="Imano S."/>
            <person name="Ashida A."/>
            <person name="Sato I."/>
            <person name="Chiba S."/>
            <person name="Tanaka A."/>
            <person name="Camagna M."/>
            <person name="Takemoto D."/>
        </authorList>
    </citation>
    <scope>NUCLEOTIDE SEQUENCE [LARGE SCALE GENOMIC DNA]</scope>
    <source>
        <strain evidence="2">DP</strain>
    </source>
</reference>
<proteinExistence type="predicted"/>
<dbReference type="EMBL" id="BAAFGZ010000265">
    <property type="protein sequence ID" value="GAB0137289.1"/>
    <property type="molecule type" value="Genomic_DNA"/>
</dbReference>
<comment type="caution">
    <text evidence="1">The sequence shown here is derived from an EMBL/GenBank/DDBJ whole genome shotgun (WGS) entry which is preliminary data.</text>
</comment>
<name>A0ABQ0CV14_9HYPO</name>
<dbReference type="InterPro" id="IPR036249">
    <property type="entry name" value="Thioredoxin-like_sf"/>
</dbReference>
<dbReference type="Gene3D" id="3.40.30.10">
    <property type="entry name" value="Glutaredoxin"/>
    <property type="match status" value="2"/>
</dbReference>
<sequence length="266" mass="29690">MRLGDIEALEFQRSPFNPVNDGGLFYGRGLRGAGGVSEDNHALLSQWNAVQDDVSAISIDCGSAKDTCAELNVVSVPAIRLYHGEKNMFRFRGPRKASSYVTVVALLRRVDAFSFCSITSFLRRLHSPAMTRLSEEDISEVSTSDDFVFVPKMERNDDGLPSRLQLLERNLNRADVLGHSVEAYTELMISPLTRKSDEVFTDGELLVHYFANEEPDCTSYYVKAMIALAKTFADYLKFAAVDTNEYPDMPHAMGLESDEAGEIHTR</sequence>
<organism evidence="1 2">
    <name type="scientific">Epichloe bromicola</name>
    <dbReference type="NCBI Taxonomy" id="79588"/>
    <lineage>
        <taxon>Eukaryota</taxon>
        <taxon>Fungi</taxon>
        <taxon>Dikarya</taxon>
        <taxon>Ascomycota</taxon>
        <taxon>Pezizomycotina</taxon>
        <taxon>Sordariomycetes</taxon>
        <taxon>Hypocreomycetidae</taxon>
        <taxon>Hypocreales</taxon>
        <taxon>Clavicipitaceae</taxon>
        <taxon>Epichloe</taxon>
    </lineage>
</organism>
<evidence type="ECO:0000313" key="1">
    <source>
        <dbReference type="EMBL" id="GAB0137289.1"/>
    </source>
</evidence>
<dbReference type="Proteomes" id="UP001562357">
    <property type="component" value="Unassembled WGS sequence"/>
</dbReference>
<evidence type="ECO:0008006" key="3">
    <source>
        <dbReference type="Google" id="ProtNLM"/>
    </source>
</evidence>
<keyword evidence="2" id="KW-1185">Reference proteome</keyword>
<evidence type="ECO:0000313" key="2">
    <source>
        <dbReference type="Proteomes" id="UP001562357"/>
    </source>
</evidence>
<accession>A0ABQ0CV14</accession>
<protein>
    <recommendedName>
        <fullName evidence="3">Thioredoxin domain-containing protein</fullName>
    </recommendedName>
</protein>